<reference evidence="3 4" key="1">
    <citation type="submission" date="2017-09" db="EMBL/GenBank/DDBJ databases">
        <authorList>
            <person name="Lee N."/>
            <person name="Cho B.-K."/>
        </authorList>
    </citation>
    <scope>NUCLEOTIDE SEQUENCE [LARGE SCALE GENOMIC DNA]</scope>
    <source>
        <strain evidence="3 4">ATCC 12461</strain>
    </source>
</reference>
<protein>
    <recommendedName>
        <fullName evidence="5">Lipoprotein</fullName>
    </recommendedName>
</protein>
<proteinExistence type="predicted"/>
<dbReference type="EMBL" id="CP023695">
    <property type="protein sequence ID" value="QEV22349.1"/>
    <property type="molecule type" value="Genomic_DNA"/>
</dbReference>
<dbReference type="KEGG" id="salw:CP975_15085"/>
<feature type="region of interest" description="Disordered" evidence="1">
    <location>
        <begin position="29"/>
        <end position="99"/>
    </location>
</feature>
<evidence type="ECO:0000256" key="2">
    <source>
        <dbReference type="SAM" id="SignalP"/>
    </source>
</evidence>
<evidence type="ECO:0000313" key="3">
    <source>
        <dbReference type="EMBL" id="QEV22349.1"/>
    </source>
</evidence>
<dbReference type="Proteomes" id="UP000326553">
    <property type="component" value="Chromosome"/>
</dbReference>
<evidence type="ECO:0000256" key="1">
    <source>
        <dbReference type="SAM" id="MobiDB-lite"/>
    </source>
</evidence>
<keyword evidence="4" id="KW-1185">Reference proteome</keyword>
<keyword evidence="2" id="KW-0732">Signal</keyword>
<dbReference type="AlphaFoldDB" id="A0A5J6HPU3"/>
<organism evidence="3 4">
    <name type="scientific">Streptomyces alboniger</name>
    <dbReference type="NCBI Taxonomy" id="132473"/>
    <lineage>
        <taxon>Bacteria</taxon>
        <taxon>Bacillati</taxon>
        <taxon>Actinomycetota</taxon>
        <taxon>Actinomycetes</taxon>
        <taxon>Kitasatosporales</taxon>
        <taxon>Streptomycetaceae</taxon>
        <taxon>Streptomyces</taxon>
        <taxon>Streptomyces aurantiacus group</taxon>
    </lineage>
</organism>
<feature type="chain" id="PRO_5023834868" description="Lipoprotein" evidence="2">
    <location>
        <begin position="29"/>
        <end position="214"/>
    </location>
</feature>
<dbReference type="RefSeq" id="WP_055535542.1">
    <property type="nucleotide sequence ID" value="NZ_CP023695.1"/>
</dbReference>
<evidence type="ECO:0000313" key="4">
    <source>
        <dbReference type="Proteomes" id="UP000326553"/>
    </source>
</evidence>
<name>A0A5J6HPU3_STRAD</name>
<gene>
    <name evidence="3" type="ORF">CP975_15085</name>
</gene>
<feature type="compositionally biased region" description="Pro residues" evidence="1">
    <location>
        <begin position="54"/>
        <end position="63"/>
    </location>
</feature>
<evidence type="ECO:0008006" key="5">
    <source>
        <dbReference type="Google" id="ProtNLM"/>
    </source>
</evidence>
<dbReference type="OrthoDB" id="4234221at2"/>
<sequence length="214" mass="22640">MVTSPTHRRRLRAAALLLAAAAPLTACGSETRAGSASDAPRDDTSPQASRSPSAPSPSAPSPSAPGASPYVEPGVVDGAPHNGENNAYRRPGEMSSADKKAALAEAARIKPVLKRLWQQKEWDPDQVRAALTGELGYEVRETTSGGELLGGELDVREMYERYEEGGNVTPEGAMIGLYVGDDACVTAFVQKTNYEVRATGRFMETGCIEPPTGH</sequence>
<feature type="signal peptide" evidence="2">
    <location>
        <begin position="1"/>
        <end position="28"/>
    </location>
</feature>
<accession>A0A5J6HPU3</accession>
<feature type="compositionally biased region" description="Basic and acidic residues" evidence="1">
    <location>
        <begin position="90"/>
        <end position="99"/>
    </location>
</feature>